<keyword evidence="3" id="KW-1185">Reference proteome</keyword>
<dbReference type="SUPFAM" id="SSF56601">
    <property type="entry name" value="beta-lactamase/transpeptidase-like"/>
    <property type="match status" value="1"/>
</dbReference>
<dbReference type="AlphaFoldDB" id="A0A6A5STW1"/>
<dbReference type="Proteomes" id="UP000800038">
    <property type="component" value="Unassembled WGS sequence"/>
</dbReference>
<protein>
    <submittedName>
        <fullName evidence="2">Uncharacterized protein</fullName>
    </submittedName>
</protein>
<sequence>MGRSPSPTVSGAESAANTVTTKNDAPNDDMLYTGSCLSSLLSVCVILRYVHDRVLGWDTPIRDYLQEYHNRKDEVGLKATLRDLAAQRIGYPEDKLCKQPDSFRFLGLPAEIRNIFYIYNLSTSSGNVHLVRNGNGYFFADDDQPIDGPTKPVNCINNTFLQLMREFRGLELRANDPVAHGRAFDHFLSSNDIRLKHYLRRVTLSGNFLPYQNSHEALFQRVVDFAWAYKNATVHVRVFDLHLDPGRHVTTFLNIGYVIDMAVRGTGHSPFSNGPELAK</sequence>
<feature type="region of interest" description="Disordered" evidence="1">
    <location>
        <begin position="1"/>
        <end position="24"/>
    </location>
</feature>
<dbReference type="InterPro" id="IPR012338">
    <property type="entry name" value="Beta-lactam/transpept-like"/>
</dbReference>
<reference evidence="2" key="1">
    <citation type="journal article" date="2020" name="Stud. Mycol.">
        <title>101 Dothideomycetes genomes: a test case for predicting lifestyles and emergence of pathogens.</title>
        <authorList>
            <person name="Haridas S."/>
            <person name="Albert R."/>
            <person name="Binder M."/>
            <person name="Bloem J."/>
            <person name="Labutti K."/>
            <person name="Salamov A."/>
            <person name="Andreopoulos B."/>
            <person name="Baker S."/>
            <person name="Barry K."/>
            <person name="Bills G."/>
            <person name="Bluhm B."/>
            <person name="Cannon C."/>
            <person name="Castanera R."/>
            <person name="Culley D."/>
            <person name="Daum C."/>
            <person name="Ezra D."/>
            <person name="Gonzalez J."/>
            <person name="Henrissat B."/>
            <person name="Kuo A."/>
            <person name="Liang C."/>
            <person name="Lipzen A."/>
            <person name="Lutzoni F."/>
            <person name="Magnuson J."/>
            <person name="Mondo S."/>
            <person name="Nolan M."/>
            <person name="Ohm R."/>
            <person name="Pangilinan J."/>
            <person name="Park H.-J."/>
            <person name="Ramirez L."/>
            <person name="Alfaro M."/>
            <person name="Sun H."/>
            <person name="Tritt A."/>
            <person name="Yoshinaga Y."/>
            <person name="Zwiers L.-H."/>
            <person name="Turgeon B."/>
            <person name="Goodwin S."/>
            <person name="Spatafora J."/>
            <person name="Crous P."/>
            <person name="Grigoriev I."/>
        </authorList>
    </citation>
    <scope>NUCLEOTIDE SEQUENCE</scope>
    <source>
        <strain evidence="2">CBS 161.51</strain>
    </source>
</reference>
<evidence type="ECO:0000313" key="2">
    <source>
        <dbReference type="EMBL" id="KAF1944065.1"/>
    </source>
</evidence>
<dbReference type="EMBL" id="ML976019">
    <property type="protein sequence ID" value="KAF1944065.1"/>
    <property type="molecule type" value="Genomic_DNA"/>
</dbReference>
<accession>A0A6A5STW1</accession>
<dbReference type="Gene3D" id="3.40.710.10">
    <property type="entry name" value="DD-peptidase/beta-lactamase superfamily"/>
    <property type="match status" value="1"/>
</dbReference>
<gene>
    <name evidence="2" type="ORF">EJ02DRAFT_420644</name>
</gene>
<evidence type="ECO:0000256" key="1">
    <source>
        <dbReference type="SAM" id="MobiDB-lite"/>
    </source>
</evidence>
<dbReference type="OrthoDB" id="5946976at2759"/>
<organism evidence="2 3">
    <name type="scientific">Clathrospora elynae</name>
    <dbReference type="NCBI Taxonomy" id="706981"/>
    <lineage>
        <taxon>Eukaryota</taxon>
        <taxon>Fungi</taxon>
        <taxon>Dikarya</taxon>
        <taxon>Ascomycota</taxon>
        <taxon>Pezizomycotina</taxon>
        <taxon>Dothideomycetes</taxon>
        <taxon>Pleosporomycetidae</taxon>
        <taxon>Pleosporales</taxon>
        <taxon>Diademaceae</taxon>
        <taxon>Clathrospora</taxon>
    </lineage>
</organism>
<name>A0A6A5STW1_9PLEO</name>
<proteinExistence type="predicted"/>
<evidence type="ECO:0000313" key="3">
    <source>
        <dbReference type="Proteomes" id="UP000800038"/>
    </source>
</evidence>